<evidence type="ECO:0000313" key="9">
    <source>
        <dbReference type="Proteomes" id="UP000813385"/>
    </source>
</evidence>
<sequence>MAFLQPRNTAHSTAYILLCTPWLLSQFVFDLSLTVLPWTRPTAKWSMVQAARMRLVKLFLFYWSLAHSGNRLSLREGKEKNRFEIGRPASSKLYRGPLSDAEIQPAPVGMTWTPTRPPAPGSMNAQVVVDLHIHGGAFVIGDGRDEDTGFLAHTLIRHMGCTHVCSPQYRLAGGDKGRFPAPVQDALTTYLWLLREKKIPASQIILSGDSAGANIALGLLRYIHEHGREDDIPFPAAVGLWSPWVDVSAALIHDMTLSPNYKTDYINPHFSRWGATSITGQGVIDPMSPYLSPLHHPFQVEADMPVFIHAGAREVLIDEIESFAQLYSKSGWKTHLLVSKVCPHDIILLGPKIGFHREAEEAAREAGAFLSDTTSLKLRRMSSNNEKQNTMPSNAGESRLHDIIVIGAGISGINAAYRIQTEAPLHLNYVILEGRESLGGTWDLFKYPGIRSDSDIFTFGFPWSPWGNGESLPAGGKIKNYIERSAKSAGIDQHILYRHSVASADWCSDIKRWKLKVHVPENPQPVTFEARFVVLGTGYYDYKTPLQATIPGIQNFGGKVIHPQFWPENYDYTGKNVVVIGSGATAVTILPSMADSASRVTMLQRSPGYIMPLPSTSLLTSLLFTLLPALTAHFISRVLWLFKSYITTLVCQRCPGLAKNLIRRRTIRELPPDISWDPHFKPRYNPWEQRFCACMDGDFFAALRSGKADVVTDKIRMVTEKTIELQSGATLHPDIIVTATGLKLKFGGGIDFRMDGQAFDVADKFAWKSAMLQDVPNLFFMTGYENASWTLGADVGARLFVRILRRIEEAKAKAVVPRLASPEDMPATPMMRLTSTYLENAGSILPKGGTGHWGPKSNYFVDMVGARWGSIPKDLEMI</sequence>
<dbReference type="EMBL" id="JAGPXD010000007">
    <property type="protein sequence ID" value="KAH7347157.1"/>
    <property type="molecule type" value="Genomic_DNA"/>
</dbReference>
<organism evidence="8 9">
    <name type="scientific">Plectosphaerella cucumerina</name>
    <dbReference type="NCBI Taxonomy" id="40658"/>
    <lineage>
        <taxon>Eukaryota</taxon>
        <taxon>Fungi</taxon>
        <taxon>Dikarya</taxon>
        <taxon>Ascomycota</taxon>
        <taxon>Pezizomycotina</taxon>
        <taxon>Sordariomycetes</taxon>
        <taxon>Hypocreomycetidae</taxon>
        <taxon>Glomerellales</taxon>
        <taxon>Plectosphaerellaceae</taxon>
        <taxon>Plectosphaerella</taxon>
    </lineage>
</organism>
<reference evidence="8" key="1">
    <citation type="journal article" date="2021" name="Nat. Commun.">
        <title>Genetic determinants of endophytism in the Arabidopsis root mycobiome.</title>
        <authorList>
            <person name="Mesny F."/>
            <person name="Miyauchi S."/>
            <person name="Thiergart T."/>
            <person name="Pickel B."/>
            <person name="Atanasova L."/>
            <person name="Karlsson M."/>
            <person name="Huettel B."/>
            <person name="Barry K.W."/>
            <person name="Haridas S."/>
            <person name="Chen C."/>
            <person name="Bauer D."/>
            <person name="Andreopoulos W."/>
            <person name="Pangilinan J."/>
            <person name="LaButti K."/>
            <person name="Riley R."/>
            <person name="Lipzen A."/>
            <person name="Clum A."/>
            <person name="Drula E."/>
            <person name="Henrissat B."/>
            <person name="Kohler A."/>
            <person name="Grigoriev I.V."/>
            <person name="Martin F.M."/>
            <person name="Hacquard S."/>
        </authorList>
    </citation>
    <scope>NUCLEOTIDE SEQUENCE</scope>
    <source>
        <strain evidence="8">MPI-CAGE-AT-0016</strain>
    </source>
</reference>
<evidence type="ECO:0000256" key="2">
    <source>
        <dbReference type="ARBA" id="ARBA00022630"/>
    </source>
</evidence>
<dbReference type="OrthoDB" id="66881at2759"/>
<dbReference type="GO" id="GO:0050660">
    <property type="term" value="F:flavin adenine dinucleotide binding"/>
    <property type="evidence" value="ECO:0007669"/>
    <property type="project" value="InterPro"/>
</dbReference>
<dbReference type="InterPro" id="IPR033140">
    <property type="entry name" value="Lipase_GDXG_put_SER_AS"/>
</dbReference>
<dbReference type="Gene3D" id="3.50.50.60">
    <property type="entry name" value="FAD/NAD(P)-binding domain"/>
    <property type="match status" value="1"/>
</dbReference>
<dbReference type="PROSITE" id="PS01174">
    <property type="entry name" value="LIPASE_GDXG_SER"/>
    <property type="match status" value="1"/>
</dbReference>
<dbReference type="Pfam" id="PF00743">
    <property type="entry name" value="FMO-like"/>
    <property type="match status" value="1"/>
</dbReference>
<evidence type="ECO:0000256" key="6">
    <source>
        <dbReference type="PROSITE-ProRule" id="PRU10038"/>
    </source>
</evidence>
<dbReference type="Pfam" id="PF13450">
    <property type="entry name" value="NAD_binding_8"/>
    <property type="match status" value="1"/>
</dbReference>
<dbReference type="GO" id="GO:0004499">
    <property type="term" value="F:N,N-dimethylaniline monooxygenase activity"/>
    <property type="evidence" value="ECO:0007669"/>
    <property type="project" value="InterPro"/>
</dbReference>
<dbReference type="PANTHER" id="PTHR43872">
    <property type="entry name" value="MONOOXYGENASE, PUTATIVE (AFU_ORTHOLOGUE AFUA_8G02570)-RELATED"/>
    <property type="match status" value="1"/>
</dbReference>
<dbReference type="SUPFAM" id="SSF53474">
    <property type="entry name" value="alpha/beta-Hydrolases"/>
    <property type="match status" value="1"/>
</dbReference>
<evidence type="ECO:0000256" key="3">
    <source>
        <dbReference type="ARBA" id="ARBA00022827"/>
    </source>
</evidence>
<name>A0A8K0T9Q3_9PEZI</name>
<feature type="active site" evidence="6">
    <location>
        <position position="210"/>
    </location>
</feature>
<proteinExistence type="predicted"/>
<dbReference type="InterPro" id="IPR020946">
    <property type="entry name" value="Flavin_mOase-like"/>
</dbReference>
<dbReference type="GO" id="GO:0050661">
    <property type="term" value="F:NADP binding"/>
    <property type="evidence" value="ECO:0007669"/>
    <property type="project" value="InterPro"/>
</dbReference>
<dbReference type="Gene3D" id="3.40.50.1820">
    <property type="entry name" value="alpha/beta hydrolase"/>
    <property type="match status" value="1"/>
</dbReference>
<dbReference type="SUPFAM" id="SSF51905">
    <property type="entry name" value="FAD/NAD(P)-binding domain"/>
    <property type="match status" value="1"/>
</dbReference>
<evidence type="ECO:0000256" key="4">
    <source>
        <dbReference type="ARBA" id="ARBA00023002"/>
    </source>
</evidence>
<dbReference type="PANTHER" id="PTHR43872:SF1">
    <property type="entry name" value="MONOOXYGENASE, PUTATIVE (AFU_ORTHOLOGUE AFUA_8G02570)-RELATED"/>
    <property type="match status" value="1"/>
</dbReference>
<gene>
    <name evidence="8" type="ORF">B0T11DRAFT_247593</name>
</gene>
<protein>
    <recommendedName>
        <fullName evidence="7">Alpha/beta hydrolase fold-3 domain-containing protein</fullName>
    </recommendedName>
</protein>
<evidence type="ECO:0000256" key="1">
    <source>
        <dbReference type="ARBA" id="ARBA00001974"/>
    </source>
</evidence>
<evidence type="ECO:0000256" key="5">
    <source>
        <dbReference type="ARBA" id="ARBA00023033"/>
    </source>
</evidence>
<keyword evidence="3" id="KW-0274">FAD</keyword>
<keyword evidence="4" id="KW-0560">Oxidoreductase</keyword>
<dbReference type="InterPro" id="IPR051820">
    <property type="entry name" value="FAD-binding_MO"/>
</dbReference>
<comment type="caution">
    <text evidence="8">The sequence shown here is derived from an EMBL/GenBank/DDBJ whole genome shotgun (WGS) entry which is preliminary data.</text>
</comment>
<evidence type="ECO:0000259" key="7">
    <source>
        <dbReference type="Pfam" id="PF07859"/>
    </source>
</evidence>
<evidence type="ECO:0000313" key="8">
    <source>
        <dbReference type="EMBL" id="KAH7347157.1"/>
    </source>
</evidence>
<feature type="domain" description="Alpha/beta hydrolase fold-3" evidence="7">
    <location>
        <begin position="131"/>
        <end position="346"/>
    </location>
</feature>
<accession>A0A8K0T9Q3</accession>
<dbReference type="InterPro" id="IPR029058">
    <property type="entry name" value="AB_hydrolase_fold"/>
</dbReference>
<dbReference type="PRINTS" id="PR00411">
    <property type="entry name" value="PNDRDTASEI"/>
</dbReference>
<keyword evidence="5" id="KW-0503">Monooxygenase</keyword>
<dbReference type="InterPro" id="IPR036188">
    <property type="entry name" value="FAD/NAD-bd_sf"/>
</dbReference>
<dbReference type="Pfam" id="PF07859">
    <property type="entry name" value="Abhydrolase_3"/>
    <property type="match status" value="1"/>
</dbReference>
<keyword evidence="2" id="KW-0285">Flavoprotein</keyword>
<dbReference type="InterPro" id="IPR013094">
    <property type="entry name" value="AB_hydrolase_3"/>
</dbReference>
<keyword evidence="9" id="KW-1185">Reference proteome</keyword>
<dbReference type="GO" id="GO:0016787">
    <property type="term" value="F:hydrolase activity"/>
    <property type="evidence" value="ECO:0007669"/>
    <property type="project" value="InterPro"/>
</dbReference>
<dbReference type="Proteomes" id="UP000813385">
    <property type="component" value="Unassembled WGS sequence"/>
</dbReference>
<comment type="cofactor">
    <cofactor evidence="1">
        <name>FAD</name>
        <dbReference type="ChEBI" id="CHEBI:57692"/>
    </cofactor>
</comment>
<dbReference type="AlphaFoldDB" id="A0A8K0T9Q3"/>